<dbReference type="InterPro" id="IPR002052">
    <property type="entry name" value="DNA_methylase_N6_adenine_CS"/>
</dbReference>
<dbReference type="GO" id="GO:0032259">
    <property type="term" value="P:methylation"/>
    <property type="evidence" value="ECO:0007669"/>
    <property type="project" value="UniProtKB-KW"/>
</dbReference>
<evidence type="ECO:0000256" key="3">
    <source>
        <dbReference type="ARBA" id="ARBA00022691"/>
    </source>
</evidence>
<dbReference type="PIRSF" id="PIRSF037167">
    <property type="entry name" value="Mtase_YfcB_prd"/>
    <property type="match status" value="1"/>
</dbReference>
<evidence type="ECO:0000313" key="7">
    <source>
        <dbReference type="Proteomes" id="UP000199445"/>
    </source>
</evidence>
<dbReference type="Gene3D" id="1.10.8.10">
    <property type="entry name" value="DNA helicase RuvA subunit, C-terminal domain"/>
    <property type="match status" value="1"/>
</dbReference>
<dbReference type="AlphaFoldDB" id="A0A1I3TVS8"/>
<comment type="function">
    <text evidence="4">Methylates ribosomal protein uL3 on a specific glutamine residue.</text>
</comment>
<dbReference type="Proteomes" id="UP000199445">
    <property type="component" value="Unassembled WGS sequence"/>
</dbReference>
<dbReference type="NCBIfam" id="TIGR00536">
    <property type="entry name" value="hemK_fam"/>
    <property type="match status" value="1"/>
</dbReference>
<dbReference type="EMBL" id="FOSC01000005">
    <property type="protein sequence ID" value="SFJ74740.1"/>
    <property type="molecule type" value="Genomic_DNA"/>
</dbReference>
<dbReference type="InterPro" id="IPR007848">
    <property type="entry name" value="Small_mtfrase_dom"/>
</dbReference>
<dbReference type="InterPro" id="IPR004556">
    <property type="entry name" value="HemK-like"/>
</dbReference>
<keyword evidence="2 4" id="KW-0808">Transferase</keyword>
<dbReference type="Pfam" id="PF05175">
    <property type="entry name" value="MTS"/>
    <property type="match status" value="1"/>
</dbReference>
<proteinExistence type="inferred from homology"/>
<gene>
    <name evidence="4" type="primary">prmB</name>
    <name evidence="6" type="ORF">SAMN05216429_105178</name>
</gene>
<dbReference type="PANTHER" id="PTHR47806:SF1">
    <property type="entry name" value="RIBOSOMAL PROTEIN UL3 GLUTAMINE METHYLTRANSFERASE"/>
    <property type="match status" value="1"/>
</dbReference>
<comment type="similarity">
    <text evidence="4">Belongs to the protein N5-glutamine methyltransferase family. PrmB subfamily.</text>
</comment>
<dbReference type="PANTHER" id="PTHR47806">
    <property type="entry name" value="50S RIBOSOMAL PROTEIN L3 GLUTAMINE METHYLTRANSFERASE"/>
    <property type="match status" value="1"/>
</dbReference>
<feature type="domain" description="Methyltransferase small" evidence="5">
    <location>
        <begin position="173"/>
        <end position="253"/>
    </location>
</feature>
<dbReference type="HAMAP" id="MF_02125">
    <property type="entry name" value="L3_methyltr_PrmB"/>
    <property type="match status" value="1"/>
</dbReference>
<dbReference type="CDD" id="cd02440">
    <property type="entry name" value="AdoMet_MTases"/>
    <property type="match status" value="1"/>
</dbReference>
<keyword evidence="1 4" id="KW-0489">Methyltransferase</keyword>
<sequence length="346" mass="38083">MHWIATSKNRAAPASIRCEAGLQVGRRVRIMPASTFVESGQSIVTSPVEDLHTIRDLLRYAASRFAASPLYFGHGTDNVWDEAVQLVLRSVHLPLENNQIFLDARLTHAERKTIIERIERRIDERVPIAYLLGEGWFMGMPFNIDERVLVPRSPLGELLENGLQPWIGGTEVTRILDLCTGSGCIGIGAASVFDQAEVDLSDVSEDALAVAESNIELHGLEGRVRTVRSDVFESIEGRYDVILSNPPYVDAEDLADMPPEYHHEPALGLAAGNDGLDIAHRIIAGAADHLSEDGLLIVEVGNSWGAMDDAYPDLPLTWLEFENGGDGVFLITARDLREWQAENVKA</sequence>
<evidence type="ECO:0000256" key="4">
    <source>
        <dbReference type="HAMAP-Rule" id="MF_02125"/>
    </source>
</evidence>
<dbReference type="Gene3D" id="3.40.50.150">
    <property type="entry name" value="Vaccinia Virus protein VP39"/>
    <property type="match status" value="1"/>
</dbReference>
<evidence type="ECO:0000256" key="1">
    <source>
        <dbReference type="ARBA" id="ARBA00022603"/>
    </source>
</evidence>
<evidence type="ECO:0000259" key="5">
    <source>
        <dbReference type="Pfam" id="PF05175"/>
    </source>
</evidence>
<organism evidence="6 7">
    <name type="scientific">Marinobacter persicus</name>
    <dbReference type="NCBI Taxonomy" id="930118"/>
    <lineage>
        <taxon>Bacteria</taxon>
        <taxon>Pseudomonadati</taxon>
        <taxon>Pseudomonadota</taxon>
        <taxon>Gammaproteobacteria</taxon>
        <taxon>Pseudomonadales</taxon>
        <taxon>Marinobacteraceae</taxon>
        <taxon>Marinobacter</taxon>
    </lineage>
</organism>
<dbReference type="GO" id="GO:0003676">
    <property type="term" value="F:nucleic acid binding"/>
    <property type="evidence" value="ECO:0007669"/>
    <property type="project" value="InterPro"/>
</dbReference>
<name>A0A1I3TVS8_9GAMM</name>
<keyword evidence="3 4" id="KW-0949">S-adenosyl-L-methionine</keyword>
<dbReference type="PROSITE" id="PS00092">
    <property type="entry name" value="N6_MTASE"/>
    <property type="match status" value="1"/>
</dbReference>
<evidence type="ECO:0000256" key="2">
    <source>
        <dbReference type="ARBA" id="ARBA00022679"/>
    </source>
</evidence>
<dbReference type="GO" id="GO:0005840">
    <property type="term" value="C:ribosome"/>
    <property type="evidence" value="ECO:0007669"/>
    <property type="project" value="UniProtKB-KW"/>
</dbReference>
<comment type="catalytic activity">
    <reaction evidence="4">
        <text>L-glutaminyl-[ribosomal protein uL3] + S-adenosyl-L-methionine = N(5)-methyl-L-glutaminyl-[ribosomal protein uL3] + S-adenosyl-L-homocysteine + H(+)</text>
        <dbReference type="Rhea" id="RHEA:45020"/>
        <dbReference type="Rhea" id="RHEA-COMP:11063"/>
        <dbReference type="Rhea" id="RHEA-COMP:11064"/>
        <dbReference type="ChEBI" id="CHEBI:15378"/>
        <dbReference type="ChEBI" id="CHEBI:30011"/>
        <dbReference type="ChEBI" id="CHEBI:57856"/>
        <dbReference type="ChEBI" id="CHEBI:59789"/>
        <dbReference type="ChEBI" id="CHEBI:61891"/>
        <dbReference type="EC" id="2.1.1.298"/>
    </reaction>
</comment>
<keyword evidence="6" id="KW-0689">Ribosomal protein</keyword>
<dbReference type="NCBIfam" id="TIGR03533">
    <property type="entry name" value="L3_gln_methyl"/>
    <property type="match status" value="1"/>
</dbReference>
<protein>
    <recommendedName>
        <fullName evidence="4">Ribosomal protein uL3 glutamine methyltransferase</fullName>
        <shortName evidence="4">uL3 MTase</shortName>
        <ecNumber evidence="4">2.1.1.298</ecNumber>
    </recommendedName>
    <alternativeName>
        <fullName evidence="4">N5-glutamine methyltransferase PrmB</fullName>
    </alternativeName>
</protein>
<dbReference type="GO" id="GO:0036009">
    <property type="term" value="F:protein-glutamine N-methyltransferase activity"/>
    <property type="evidence" value="ECO:0007669"/>
    <property type="project" value="UniProtKB-UniRule"/>
</dbReference>
<dbReference type="SUPFAM" id="SSF53335">
    <property type="entry name" value="S-adenosyl-L-methionine-dependent methyltransferases"/>
    <property type="match status" value="1"/>
</dbReference>
<accession>A0A1I3TVS8</accession>
<dbReference type="EC" id="2.1.1.298" evidence="4"/>
<keyword evidence="7" id="KW-1185">Reference proteome</keyword>
<keyword evidence="6" id="KW-0687">Ribonucleoprotein</keyword>
<dbReference type="InterPro" id="IPR029063">
    <property type="entry name" value="SAM-dependent_MTases_sf"/>
</dbReference>
<evidence type="ECO:0000313" key="6">
    <source>
        <dbReference type="EMBL" id="SFJ74740.1"/>
    </source>
</evidence>
<dbReference type="InterPro" id="IPR017127">
    <property type="entry name" value="Ribosome_uL3_MTase"/>
</dbReference>
<dbReference type="GO" id="GO:0005829">
    <property type="term" value="C:cytosol"/>
    <property type="evidence" value="ECO:0007669"/>
    <property type="project" value="TreeGrafter"/>
</dbReference>
<reference evidence="6 7" key="1">
    <citation type="submission" date="2016-10" db="EMBL/GenBank/DDBJ databases">
        <authorList>
            <person name="de Groot N.N."/>
        </authorList>
    </citation>
    <scope>NUCLEOTIDE SEQUENCE [LARGE SCALE GENOMIC DNA]</scope>
    <source>
        <strain evidence="6 7">IBRC-M 10445</strain>
    </source>
</reference>